<dbReference type="EMBL" id="CAAE01014543">
    <property type="protein sequence ID" value="CAF97801.1"/>
    <property type="molecule type" value="Genomic_DNA"/>
</dbReference>
<accession>Q4SNI1</accession>
<feature type="region of interest" description="Disordered" evidence="1">
    <location>
        <begin position="43"/>
        <end position="63"/>
    </location>
</feature>
<sequence length="226" mass="25040">MVLLLSAAPAHNAVMTCGSKVAWLAECPPQDRHPFYLQAVAQRRPSGAEPHRRPSVCTHPATFSPPRSFTTVTPAVYQRDPRAQRNFGRGQNRRQIIRVKTRSRRKIMFVPLPVPFVFQRTAPDLNAWRLKSPLALRSSSGQVPLVPKMPSCPLALADKIYGNEGVLLTFGVPLLSFRVRADESARTWGCGVEAENMSAMSHLHTHTHKHTHGSLPKGALRPFCGS</sequence>
<evidence type="ECO:0000256" key="1">
    <source>
        <dbReference type="SAM" id="MobiDB-lite"/>
    </source>
</evidence>
<evidence type="ECO:0000313" key="2">
    <source>
        <dbReference type="EMBL" id="CAF97801.1"/>
    </source>
</evidence>
<name>Q4SNI1_TETNG</name>
<reference evidence="2" key="1">
    <citation type="journal article" date="2004" name="Nature">
        <title>Genome duplication in the teleost fish Tetraodon nigroviridis reveals the early vertebrate proto-karyotype.</title>
        <authorList>
            <person name="Jaillon O."/>
            <person name="Aury J.-M."/>
            <person name="Brunet F."/>
            <person name="Petit J.-L."/>
            <person name="Stange-Thomann N."/>
            <person name="Mauceli E."/>
            <person name="Bouneau L."/>
            <person name="Fischer C."/>
            <person name="Ozouf-Costaz C."/>
            <person name="Bernot A."/>
            <person name="Nicaud S."/>
            <person name="Jaffe D."/>
            <person name="Fisher S."/>
            <person name="Lutfalla G."/>
            <person name="Dossat C."/>
            <person name="Segurens B."/>
            <person name="Dasilva C."/>
            <person name="Salanoubat M."/>
            <person name="Levy M."/>
            <person name="Boudet N."/>
            <person name="Castellano S."/>
            <person name="Anthouard V."/>
            <person name="Jubin C."/>
            <person name="Castelli V."/>
            <person name="Katinka M."/>
            <person name="Vacherie B."/>
            <person name="Biemont C."/>
            <person name="Skalli Z."/>
            <person name="Cattolico L."/>
            <person name="Poulain J."/>
            <person name="De Berardinis V."/>
            <person name="Cruaud C."/>
            <person name="Duprat S."/>
            <person name="Brottier P."/>
            <person name="Coutanceau J.-P."/>
            <person name="Gouzy J."/>
            <person name="Parra G."/>
            <person name="Lardier G."/>
            <person name="Chapple C."/>
            <person name="McKernan K.J."/>
            <person name="McEwan P."/>
            <person name="Bosak S."/>
            <person name="Kellis M."/>
            <person name="Volff J.-N."/>
            <person name="Guigo R."/>
            <person name="Zody M.C."/>
            <person name="Mesirov J."/>
            <person name="Lindblad-Toh K."/>
            <person name="Birren B."/>
            <person name="Nusbaum C."/>
            <person name="Kahn D."/>
            <person name="Robinson-Rechavi M."/>
            <person name="Laudet V."/>
            <person name="Schachter V."/>
            <person name="Quetier F."/>
            <person name="Saurin W."/>
            <person name="Scarpelli C."/>
            <person name="Wincker P."/>
            <person name="Lander E.S."/>
            <person name="Weissenbach J."/>
            <person name="Roest Crollius H."/>
        </authorList>
    </citation>
    <scope>NUCLEOTIDE SEQUENCE [LARGE SCALE GENOMIC DNA]</scope>
</reference>
<gene>
    <name evidence="2" type="ORF">GSTENG00015284001</name>
</gene>
<dbReference type="KEGG" id="tng:GSTEN00015284G001"/>
<dbReference type="AlphaFoldDB" id="Q4SNI1"/>
<proteinExistence type="predicted"/>
<comment type="caution">
    <text evidence="2">The sequence shown here is derived from an EMBL/GenBank/DDBJ whole genome shotgun (WGS) entry which is preliminary data.</text>
</comment>
<protein>
    <submittedName>
        <fullName evidence="2">(spotted green pufferfish) hypothetical protein</fullName>
    </submittedName>
</protein>
<dbReference type="OrthoDB" id="8963818at2759"/>
<organism evidence="2">
    <name type="scientific">Tetraodon nigroviridis</name>
    <name type="common">Spotted green pufferfish</name>
    <name type="synonym">Chelonodon nigroviridis</name>
    <dbReference type="NCBI Taxonomy" id="99883"/>
    <lineage>
        <taxon>Eukaryota</taxon>
        <taxon>Metazoa</taxon>
        <taxon>Chordata</taxon>
        <taxon>Craniata</taxon>
        <taxon>Vertebrata</taxon>
        <taxon>Euteleostomi</taxon>
        <taxon>Actinopterygii</taxon>
        <taxon>Neopterygii</taxon>
        <taxon>Teleostei</taxon>
        <taxon>Neoteleostei</taxon>
        <taxon>Acanthomorphata</taxon>
        <taxon>Eupercaria</taxon>
        <taxon>Tetraodontiformes</taxon>
        <taxon>Tetradontoidea</taxon>
        <taxon>Tetraodontidae</taxon>
        <taxon>Tetraodon</taxon>
    </lineage>
</organism>
<reference evidence="2" key="2">
    <citation type="submission" date="2004-02" db="EMBL/GenBank/DDBJ databases">
        <authorList>
            <consortium name="Genoscope"/>
            <consortium name="Whitehead Institute Centre for Genome Research"/>
        </authorList>
    </citation>
    <scope>NUCLEOTIDE SEQUENCE</scope>
</reference>